<reference evidence="12 13" key="1">
    <citation type="submission" date="2020-02" db="EMBL/GenBank/DDBJ databases">
        <authorList>
            <person name="Chen W.-M."/>
        </authorList>
    </citation>
    <scope>NUCLEOTIDE SEQUENCE [LARGE SCALE GENOMIC DNA]</scope>
    <source>
        <strain evidence="12 13">KMS-5</strain>
    </source>
</reference>
<dbReference type="InterPro" id="IPR005548">
    <property type="entry name" value="Cell_div_FtsQ/DivIB_C"/>
</dbReference>
<dbReference type="GO" id="GO:0005886">
    <property type="term" value="C:plasma membrane"/>
    <property type="evidence" value="ECO:0007669"/>
    <property type="project" value="UniProtKB-SubCell"/>
</dbReference>
<keyword evidence="5 9" id="KW-0812">Transmembrane</keyword>
<evidence type="ECO:0000256" key="10">
    <source>
        <dbReference type="SAM" id="MobiDB-lite"/>
    </source>
</evidence>
<keyword evidence="4 9" id="KW-0132">Cell division</keyword>
<dbReference type="GO" id="GO:0090529">
    <property type="term" value="P:cell septum assembly"/>
    <property type="evidence" value="ECO:0007669"/>
    <property type="project" value="InterPro"/>
</dbReference>
<evidence type="ECO:0000256" key="7">
    <source>
        <dbReference type="ARBA" id="ARBA00023136"/>
    </source>
</evidence>
<dbReference type="InterPro" id="IPR045335">
    <property type="entry name" value="FtsQ_C_sf"/>
</dbReference>
<evidence type="ECO:0000256" key="8">
    <source>
        <dbReference type="ARBA" id="ARBA00023306"/>
    </source>
</evidence>
<evidence type="ECO:0000256" key="6">
    <source>
        <dbReference type="ARBA" id="ARBA00022989"/>
    </source>
</evidence>
<keyword evidence="6 9" id="KW-1133">Transmembrane helix</keyword>
<comment type="subcellular location">
    <subcellularLocation>
        <location evidence="9">Cell inner membrane</location>
        <topology evidence="9">Single-pass type II membrane protein</topology>
    </subcellularLocation>
    <subcellularLocation>
        <location evidence="1">Membrane</location>
    </subcellularLocation>
    <text evidence="9">Localizes to the division septum.</text>
</comment>
<evidence type="ECO:0000259" key="11">
    <source>
        <dbReference type="PROSITE" id="PS51779"/>
    </source>
</evidence>
<dbReference type="Gene3D" id="3.40.50.11690">
    <property type="entry name" value="Cell division protein FtsQ/DivIB"/>
    <property type="match status" value="1"/>
</dbReference>
<feature type="compositionally biased region" description="Basic and acidic residues" evidence="10">
    <location>
        <begin position="8"/>
        <end position="20"/>
    </location>
</feature>
<evidence type="ECO:0000313" key="13">
    <source>
        <dbReference type="Proteomes" id="UP000477782"/>
    </source>
</evidence>
<accession>A0A6M0QVD9</accession>
<proteinExistence type="inferred from homology"/>
<evidence type="ECO:0000256" key="1">
    <source>
        <dbReference type="ARBA" id="ARBA00004370"/>
    </source>
</evidence>
<comment type="function">
    <text evidence="9">Essential cell division protein.</text>
</comment>
<evidence type="ECO:0000256" key="2">
    <source>
        <dbReference type="ARBA" id="ARBA00022475"/>
    </source>
</evidence>
<dbReference type="InterPro" id="IPR034746">
    <property type="entry name" value="POTRA"/>
</dbReference>
<comment type="caution">
    <text evidence="12">The sequence shown here is derived from an EMBL/GenBank/DDBJ whole genome shotgun (WGS) entry which is preliminary data.</text>
</comment>
<evidence type="ECO:0000313" key="12">
    <source>
        <dbReference type="EMBL" id="NEY91377.1"/>
    </source>
</evidence>
<dbReference type="InterPro" id="IPR026579">
    <property type="entry name" value="FtsQ"/>
</dbReference>
<dbReference type="PROSITE" id="PS51779">
    <property type="entry name" value="POTRA"/>
    <property type="match status" value="1"/>
</dbReference>
<dbReference type="PANTHER" id="PTHR35851">
    <property type="entry name" value="CELL DIVISION PROTEIN FTSQ"/>
    <property type="match status" value="1"/>
</dbReference>
<feature type="transmembrane region" description="Helical" evidence="9">
    <location>
        <begin position="40"/>
        <end position="60"/>
    </location>
</feature>
<evidence type="ECO:0000256" key="4">
    <source>
        <dbReference type="ARBA" id="ARBA00022618"/>
    </source>
</evidence>
<organism evidence="12 13">
    <name type="scientific">Tabrizicola oligotrophica</name>
    <dbReference type="NCBI Taxonomy" id="2710650"/>
    <lineage>
        <taxon>Bacteria</taxon>
        <taxon>Pseudomonadati</taxon>
        <taxon>Pseudomonadota</taxon>
        <taxon>Alphaproteobacteria</taxon>
        <taxon>Rhodobacterales</taxon>
        <taxon>Paracoccaceae</taxon>
        <taxon>Tabrizicola</taxon>
    </lineage>
</organism>
<evidence type="ECO:0000256" key="5">
    <source>
        <dbReference type="ARBA" id="ARBA00022692"/>
    </source>
</evidence>
<name>A0A6M0QVD9_9RHOB</name>
<comment type="similarity">
    <text evidence="9">Belongs to the FtsQ/DivIB family. FtsQ subfamily.</text>
</comment>
<dbReference type="EMBL" id="JAAIVJ010000008">
    <property type="protein sequence ID" value="NEY91377.1"/>
    <property type="molecule type" value="Genomic_DNA"/>
</dbReference>
<evidence type="ECO:0000256" key="9">
    <source>
        <dbReference type="HAMAP-Rule" id="MF_00911"/>
    </source>
</evidence>
<dbReference type="Pfam" id="PF03799">
    <property type="entry name" value="FtsQ_DivIB_C"/>
    <property type="match status" value="1"/>
</dbReference>
<dbReference type="PANTHER" id="PTHR35851:SF1">
    <property type="entry name" value="CELL DIVISION PROTEIN FTSQ"/>
    <property type="match status" value="1"/>
</dbReference>
<gene>
    <name evidence="9" type="primary">ftsQ</name>
    <name evidence="12" type="ORF">G4Z14_13820</name>
</gene>
<feature type="domain" description="POTRA" evidence="11">
    <location>
        <begin position="85"/>
        <end position="153"/>
    </location>
</feature>
<keyword evidence="13" id="KW-1185">Reference proteome</keyword>
<dbReference type="AlphaFoldDB" id="A0A6M0QVD9"/>
<keyword evidence="8 9" id="KW-0131">Cell cycle</keyword>
<evidence type="ECO:0000256" key="3">
    <source>
        <dbReference type="ARBA" id="ARBA00022519"/>
    </source>
</evidence>
<dbReference type="Proteomes" id="UP000477782">
    <property type="component" value="Unassembled WGS sequence"/>
</dbReference>
<protein>
    <recommendedName>
        <fullName evidence="9">Cell division protein FtsQ</fullName>
    </recommendedName>
</protein>
<feature type="region of interest" description="Disordered" evidence="10">
    <location>
        <begin position="1"/>
        <end position="20"/>
    </location>
</feature>
<dbReference type="GO" id="GO:0043093">
    <property type="term" value="P:FtsZ-dependent cytokinesis"/>
    <property type="evidence" value="ECO:0007669"/>
    <property type="project" value="UniProtKB-UniRule"/>
</dbReference>
<keyword evidence="7 9" id="KW-0472">Membrane</keyword>
<dbReference type="HAMAP" id="MF_00911">
    <property type="entry name" value="FtsQ_subfam"/>
    <property type="match status" value="1"/>
</dbReference>
<dbReference type="GO" id="GO:0032153">
    <property type="term" value="C:cell division site"/>
    <property type="evidence" value="ECO:0007669"/>
    <property type="project" value="UniProtKB-UniRule"/>
</dbReference>
<keyword evidence="3 9" id="KW-0997">Cell inner membrane</keyword>
<sequence>MGASGEARPAEPKGARRHDPAPSYWDYKMQRLMLTPVFRVLFRVGLPALAITAVIGLVLASEGRRAAIAGGIAQITDQFQARPEFRVSLLAVEGASPDLADAVRARLAVSFPASSFDLDLDVLRERAEGLDAVAGAELAVRSGGVLQVTITEREPALIWRRAEGLTLLDATGHRVAGLATRADRPDLPVIAGEGADAAAAEALELVDAAGPLMKRLRGLVRLGERRWDMVLDRDQRLMLPADRPVQALERLLALDQAEDLLARDLAAIDLRNEHRPILRLGEDALLEARRARGLVPEEKKAESDL</sequence>
<keyword evidence="2 9" id="KW-1003">Cell membrane</keyword>